<dbReference type="AlphaFoldDB" id="A0A2Z4JEY1"/>
<dbReference type="Gene3D" id="3.30.40.250">
    <property type="match status" value="1"/>
</dbReference>
<evidence type="ECO:0000313" key="3">
    <source>
        <dbReference type="Proteomes" id="UP000249616"/>
    </source>
</evidence>
<dbReference type="PANTHER" id="PTHR37809:SF1">
    <property type="entry name" value="RIBOSOMAL PROTEIN S12 METHYLTHIOTRANSFERASE ACCESSORY FACTOR YCAO"/>
    <property type="match status" value="1"/>
</dbReference>
<dbReference type="Gene3D" id="3.30.1330.230">
    <property type="match status" value="1"/>
</dbReference>
<dbReference type="Pfam" id="PF02624">
    <property type="entry name" value="YcaO"/>
    <property type="match status" value="1"/>
</dbReference>
<name>A0A2Z4JEY1_9ACTN</name>
<dbReference type="Gene3D" id="3.30.160.660">
    <property type="match status" value="1"/>
</dbReference>
<gene>
    <name evidence="2" type="ORF">DN051_43975</name>
</gene>
<dbReference type="KEGG" id="scad:DN051_43975"/>
<dbReference type="EMBL" id="CP030074">
    <property type="protein sequence ID" value="AWW43500.1"/>
    <property type="molecule type" value="Genomic_DNA"/>
</dbReference>
<accession>A0A2Z4JEY1</accession>
<feature type="domain" description="YcaO" evidence="1">
    <location>
        <begin position="83"/>
        <end position="422"/>
    </location>
</feature>
<dbReference type="InterPro" id="IPR003776">
    <property type="entry name" value="YcaO-like_dom"/>
</dbReference>
<keyword evidence="3" id="KW-1185">Reference proteome</keyword>
<dbReference type="PANTHER" id="PTHR37809">
    <property type="entry name" value="RIBOSOMAL PROTEIN S12 METHYLTHIOTRANSFERASE ACCESSORY FACTOR YCAO"/>
    <property type="match status" value="1"/>
</dbReference>
<proteinExistence type="predicted"/>
<keyword evidence="2" id="KW-0614">Plasmid</keyword>
<protein>
    <recommendedName>
        <fullName evidence="1">YcaO domain-containing protein</fullName>
    </recommendedName>
</protein>
<sequence>MRRNMPIAPERLTSLGPRSFARDVEVTRAGHAREFEETWATLEPLLPQIPITRVYDTAPMDYLDFPVWQAVTPLAKDLTVHGGKGTSKMAAKLSAVMEAIERASAEELPNWRVARGSYNQLACADAVDPSKFSLPLDTSYHPDATFSWTGAYDLIGNSYALVPTDLVVNPAVEGIVPRIETNGLASGNTYSEATLHALYELIERDAVSQEDFYTIHHDPAFSPRRPLRSIDIDTITAEAAKEFIKKLGKEGLVLRVQDLTSAIGIPVFRAIVINQNFFGREGEMSIFTGEGCDLDPSRAVVRAITEACQAHSSVVTGARDTFEHSAHGQRPATQKRLTSLYSKPGSLPFPQAKRGGISSNILGNVQTVSNLLRGAGLEQCLVSEVTREDLGIPVVRVIIPGIAFPYGKVARTPTLSMLESVI</sequence>
<reference evidence="3" key="1">
    <citation type="submission" date="2018-06" db="EMBL/GenBank/DDBJ databases">
        <authorList>
            <person name="Li K."/>
        </authorList>
    </citation>
    <scope>NUCLEOTIDE SEQUENCE [LARGE SCALE GENOMIC DNA]</scope>
    <source>
        <strain evidence="3">ZFG47</strain>
        <plasmid evidence="3">unnamed1</plasmid>
    </source>
</reference>
<organism evidence="2 3">
    <name type="scientific">Streptomyces cadmiisoli</name>
    <dbReference type="NCBI Taxonomy" id="2184053"/>
    <lineage>
        <taxon>Bacteria</taxon>
        <taxon>Bacillati</taxon>
        <taxon>Actinomycetota</taxon>
        <taxon>Actinomycetes</taxon>
        <taxon>Kitasatosporales</taxon>
        <taxon>Streptomycetaceae</taxon>
        <taxon>Streptomyces</taxon>
        <taxon>Streptomyces aurantiacus group</taxon>
    </lineage>
</organism>
<evidence type="ECO:0000259" key="1">
    <source>
        <dbReference type="PROSITE" id="PS51664"/>
    </source>
</evidence>
<evidence type="ECO:0000313" key="2">
    <source>
        <dbReference type="EMBL" id="AWW43500.1"/>
    </source>
</evidence>
<dbReference type="PROSITE" id="PS51664">
    <property type="entry name" value="YCAO"/>
    <property type="match status" value="1"/>
</dbReference>
<geneLocation type="plasmid" evidence="2 3">
    <name>unnamed1</name>
</geneLocation>
<dbReference type="Proteomes" id="UP000249616">
    <property type="component" value="Plasmid unnamed1"/>
</dbReference>
<dbReference type="NCBIfam" id="TIGR00702">
    <property type="entry name" value="YcaO-type kinase domain"/>
    <property type="match status" value="1"/>
</dbReference>